<reference evidence="1" key="1">
    <citation type="journal article" date="2014" name="Front. Microbiol.">
        <title>High frequency of phylogenetically diverse reductive dehalogenase-homologous genes in deep subseafloor sedimentary metagenomes.</title>
        <authorList>
            <person name="Kawai M."/>
            <person name="Futagami T."/>
            <person name="Toyoda A."/>
            <person name="Takaki Y."/>
            <person name="Nishi S."/>
            <person name="Hori S."/>
            <person name="Arai W."/>
            <person name="Tsubouchi T."/>
            <person name="Morono Y."/>
            <person name="Uchiyama I."/>
            <person name="Ito T."/>
            <person name="Fujiyama A."/>
            <person name="Inagaki F."/>
            <person name="Takami H."/>
        </authorList>
    </citation>
    <scope>NUCLEOTIDE SEQUENCE</scope>
    <source>
        <strain evidence="1">Expedition CK06-06</strain>
    </source>
</reference>
<dbReference type="AlphaFoldDB" id="X0Z7V8"/>
<evidence type="ECO:0000313" key="1">
    <source>
        <dbReference type="EMBL" id="GAG65194.1"/>
    </source>
</evidence>
<accession>X0Z7V8</accession>
<dbReference type="EMBL" id="BART01006528">
    <property type="protein sequence ID" value="GAG65194.1"/>
    <property type="molecule type" value="Genomic_DNA"/>
</dbReference>
<proteinExistence type="predicted"/>
<sequence length="68" mass="7910">MRIDSLKELNYFLTELKAFNIKLPENVTIEIDSPILRDAINAEAKQMIGSNIEFKRGEYYGVKITFKQ</sequence>
<organism evidence="1">
    <name type="scientific">marine sediment metagenome</name>
    <dbReference type="NCBI Taxonomy" id="412755"/>
    <lineage>
        <taxon>unclassified sequences</taxon>
        <taxon>metagenomes</taxon>
        <taxon>ecological metagenomes</taxon>
    </lineage>
</organism>
<protein>
    <submittedName>
        <fullName evidence="1">Uncharacterized protein</fullName>
    </submittedName>
</protein>
<name>X0Z7V8_9ZZZZ</name>
<comment type="caution">
    <text evidence="1">The sequence shown here is derived from an EMBL/GenBank/DDBJ whole genome shotgun (WGS) entry which is preliminary data.</text>
</comment>
<gene>
    <name evidence="1" type="ORF">S01H4_14892</name>
</gene>